<evidence type="ECO:0000256" key="10">
    <source>
        <dbReference type="SAM" id="Phobius"/>
    </source>
</evidence>
<dbReference type="InterPro" id="IPR010559">
    <property type="entry name" value="Sig_transdc_His_kin_internal"/>
</dbReference>
<evidence type="ECO:0000256" key="2">
    <source>
        <dbReference type="ARBA" id="ARBA00022475"/>
    </source>
</evidence>
<comment type="caution">
    <text evidence="12">The sequence shown here is derived from an EMBL/GenBank/DDBJ whole genome shotgun (WGS) entry which is preliminary data.</text>
</comment>
<dbReference type="RefSeq" id="WP_116065334.1">
    <property type="nucleotide sequence ID" value="NZ_QRDZ01000045.1"/>
</dbReference>
<evidence type="ECO:0000313" key="13">
    <source>
        <dbReference type="Proteomes" id="UP000256977"/>
    </source>
</evidence>
<keyword evidence="5 10" id="KW-0812">Transmembrane</keyword>
<dbReference type="EMBL" id="QRDZ01000045">
    <property type="protein sequence ID" value="RED55035.1"/>
    <property type="molecule type" value="Genomic_DNA"/>
</dbReference>
<dbReference type="Gene3D" id="3.30.450.20">
    <property type="entry name" value="PAS domain"/>
    <property type="match status" value="1"/>
</dbReference>
<evidence type="ECO:0000313" key="12">
    <source>
        <dbReference type="EMBL" id="RED55035.1"/>
    </source>
</evidence>
<evidence type="ECO:0000256" key="3">
    <source>
        <dbReference type="ARBA" id="ARBA00022553"/>
    </source>
</evidence>
<evidence type="ECO:0000256" key="7">
    <source>
        <dbReference type="ARBA" id="ARBA00022989"/>
    </source>
</evidence>
<organism evidence="12 13">
    <name type="scientific">Cohnella phaseoli</name>
    <dbReference type="NCBI Taxonomy" id="456490"/>
    <lineage>
        <taxon>Bacteria</taxon>
        <taxon>Bacillati</taxon>
        <taxon>Bacillota</taxon>
        <taxon>Bacilli</taxon>
        <taxon>Bacillales</taxon>
        <taxon>Paenibacillaceae</taxon>
        <taxon>Cohnella</taxon>
    </lineage>
</organism>
<evidence type="ECO:0000256" key="1">
    <source>
        <dbReference type="ARBA" id="ARBA00004651"/>
    </source>
</evidence>
<reference evidence="12 13" key="1">
    <citation type="submission" date="2018-07" db="EMBL/GenBank/DDBJ databases">
        <title>Genomic Encyclopedia of Type Strains, Phase III (KMG-III): the genomes of soil and plant-associated and newly described type strains.</title>
        <authorList>
            <person name="Whitman W."/>
        </authorList>
    </citation>
    <scope>NUCLEOTIDE SEQUENCE [LARGE SCALE GENOMIC DNA]</scope>
    <source>
        <strain evidence="12 13">CECT 7287</strain>
    </source>
</reference>
<dbReference type="PANTHER" id="PTHR34220">
    <property type="entry name" value="SENSOR HISTIDINE KINASE YPDA"/>
    <property type="match status" value="1"/>
</dbReference>
<keyword evidence="8 10" id="KW-0472">Membrane</keyword>
<keyword evidence="7 10" id="KW-1133">Transmembrane helix</keyword>
<name>A0A3D9I027_9BACL</name>
<dbReference type="SUPFAM" id="SSF55874">
    <property type="entry name" value="ATPase domain of HSP90 chaperone/DNA topoisomerase II/histidine kinase"/>
    <property type="match status" value="1"/>
</dbReference>
<dbReference type="PANTHER" id="PTHR34220:SF7">
    <property type="entry name" value="SENSOR HISTIDINE KINASE YPDA"/>
    <property type="match status" value="1"/>
</dbReference>
<keyword evidence="4" id="KW-0808">Transferase</keyword>
<dbReference type="PROSITE" id="PS50885">
    <property type="entry name" value="HAMP"/>
    <property type="match status" value="1"/>
</dbReference>
<dbReference type="GO" id="GO:0005886">
    <property type="term" value="C:plasma membrane"/>
    <property type="evidence" value="ECO:0007669"/>
    <property type="project" value="UniProtKB-SubCell"/>
</dbReference>
<dbReference type="Pfam" id="PF06580">
    <property type="entry name" value="His_kinase"/>
    <property type="match status" value="1"/>
</dbReference>
<feature type="domain" description="HAMP" evidence="11">
    <location>
        <begin position="314"/>
        <end position="366"/>
    </location>
</feature>
<keyword evidence="6 12" id="KW-0418">Kinase</keyword>
<accession>A0A3D9I027</accession>
<keyword evidence="3" id="KW-0597">Phosphoprotein</keyword>
<dbReference type="SMART" id="SM00387">
    <property type="entry name" value="HATPase_c"/>
    <property type="match status" value="1"/>
</dbReference>
<gene>
    <name evidence="12" type="ORF">DFP98_14544</name>
</gene>
<dbReference type="GO" id="GO:0000155">
    <property type="term" value="F:phosphorelay sensor kinase activity"/>
    <property type="evidence" value="ECO:0007669"/>
    <property type="project" value="InterPro"/>
</dbReference>
<dbReference type="Proteomes" id="UP000256977">
    <property type="component" value="Unassembled WGS sequence"/>
</dbReference>
<dbReference type="Pfam" id="PF02743">
    <property type="entry name" value="dCache_1"/>
    <property type="match status" value="1"/>
</dbReference>
<dbReference type="Gene3D" id="3.30.565.10">
    <property type="entry name" value="Histidine kinase-like ATPase, C-terminal domain"/>
    <property type="match status" value="1"/>
</dbReference>
<evidence type="ECO:0000256" key="9">
    <source>
        <dbReference type="SAM" id="Coils"/>
    </source>
</evidence>
<dbReference type="InterPro" id="IPR003660">
    <property type="entry name" value="HAMP_dom"/>
</dbReference>
<dbReference type="Gene3D" id="6.10.340.10">
    <property type="match status" value="1"/>
</dbReference>
<protein>
    <submittedName>
        <fullName evidence="12">Two-component system sensor histidine kinase YesM</fullName>
    </submittedName>
</protein>
<evidence type="ECO:0000256" key="4">
    <source>
        <dbReference type="ARBA" id="ARBA00022679"/>
    </source>
</evidence>
<dbReference type="InterPro" id="IPR003594">
    <property type="entry name" value="HATPase_dom"/>
</dbReference>
<dbReference type="AlphaFoldDB" id="A0A3D9I027"/>
<keyword evidence="2" id="KW-1003">Cell membrane</keyword>
<dbReference type="Pfam" id="PF02518">
    <property type="entry name" value="HATPase_c"/>
    <property type="match status" value="1"/>
</dbReference>
<dbReference type="InterPro" id="IPR033479">
    <property type="entry name" value="dCache_1"/>
</dbReference>
<keyword evidence="13" id="KW-1185">Reference proteome</keyword>
<evidence type="ECO:0000256" key="8">
    <source>
        <dbReference type="ARBA" id="ARBA00023136"/>
    </source>
</evidence>
<dbReference type="InterPro" id="IPR036890">
    <property type="entry name" value="HATPase_C_sf"/>
</dbReference>
<sequence length="598" mass="67873">MRRWLAKSLKRKLTLLLVFAILVPMLITGIVSYRIAASVTEEKAKQSGMNTLKQVKDKLEFVIQDVENMSIFLIGEKDIQLYLDNKTEDVTRYSLIIGTLTNLAFSKKYISNITIKPLDGKPELSNSTILESGLPPLLEQFKMDYRKTSKWWTSLYTNYTNEGVKQVVSIVRPIRNFYNFREIGWISVSLDQKEIERFINEAAWEKSGYVLLLDKEDRIISVSGGDPSWLSRPIAEVMPHMEQLNEASGVLQYGKGKEQKTILYNTIPNLGWKLVGFIPTRVYGAQNAYVLSVTAFATGIALVLAVGLMLLFVQWVTKPLTVLTKYLRHVNPDDPIPLYPVRSTDEIGLLVRSYNKLGDKIDLLKDQVQKNEAKKKEADMQALQAQINPHFLYNTLSSIQWIALMNKDKQIAEMVGALSDFMRFSLNKGEEYCQLRQEIAHAQNYAYIQSIRFPDQFELEFFVDPSLLDLPILKLLFQPLIENSLIHGIQKKKEKGQVFVHGERNGDAMKFVVEDTGIGIEEATLRNIRARMYADADSAPSPRNGDAAKPNTGSYGLLNVHRRLRLHYGSESGLTIDSQAGRGTRISFLIPLKEGQQP</sequence>
<evidence type="ECO:0000256" key="5">
    <source>
        <dbReference type="ARBA" id="ARBA00022692"/>
    </source>
</evidence>
<proteinExistence type="predicted"/>
<feature type="coiled-coil region" evidence="9">
    <location>
        <begin position="354"/>
        <end position="386"/>
    </location>
</feature>
<dbReference type="InterPro" id="IPR050640">
    <property type="entry name" value="Bact_2-comp_sensor_kinase"/>
</dbReference>
<evidence type="ECO:0000256" key="6">
    <source>
        <dbReference type="ARBA" id="ARBA00022777"/>
    </source>
</evidence>
<feature type="transmembrane region" description="Helical" evidence="10">
    <location>
        <begin position="288"/>
        <end position="313"/>
    </location>
</feature>
<evidence type="ECO:0000259" key="11">
    <source>
        <dbReference type="PROSITE" id="PS50885"/>
    </source>
</evidence>
<comment type="subcellular location">
    <subcellularLocation>
        <location evidence="1">Cell membrane</location>
        <topology evidence="1">Multi-pass membrane protein</topology>
    </subcellularLocation>
</comment>
<dbReference type="CDD" id="cd06225">
    <property type="entry name" value="HAMP"/>
    <property type="match status" value="1"/>
</dbReference>
<keyword evidence="9" id="KW-0175">Coiled coil</keyword>
<dbReference type="OrthoDB" id="9776552at2"/>